<feature type="domain" description="FIST C-domain" evidence="2">
    <location>
        <begin position="233"/>
        <end position="363"/>
    </location>
</feature>
<dbReference type="Pfam" id="PF08495">
    <property type="entry name" value="FIST"/>
    <property type="match status" value="1"/>
</dbReference>
<name>A0ABR9ZV60_9FIRM</name>
<organism evidence="3 4">
    <name type="scientific">Fusibacter ferrireducens</name>
    <dbReference type="NCBI Taxonomy" id="2785058"/>
    <lineage>
        <taxon>Bacteria</taxon>
        <taxon>Bacillati</taxon>
        <taxon>Bacillota</taxon>
        <taxon>Clostridia</taxon>
        <taxon>Eubacteriales</taxon>
        <taxon>Eubacteriales Family XII. Incertae Sedis</taxon>
        <taxon>Fusibacter</taxon>
    </lineage>
</organism>
<reference evidence="3 4" key="1">
    <citation type="submission" date="2020-11" db="EMBL/GenBank/DDBJ databases">
        <title>Fusibacter basophilias sp. nov.</title>
        <authorList>
            <person name="Qiu D."/>
        </authorList>
    </citation>
    <scope>NUCLEOTIDE SEQUENCE [LARGE SCALE GENOMIC DNA]</scope>
    <source>
        <strain evidence="3 4">Q10-2</strain>
    </source>
</reference>
<comment type="caution">
    <text evidence="3">The sequence shown here is derived from an EMBL/GenBank/DDBJ whole genome shotgun (WGS) entry which is preliminary data.</text>
</comment>
<gene>
    <name evidence="3" type="ORF">ISU02_13110</name>
</gene>
<evidence type="ECO:0000259" key="1">
    <source>
        <dbReference type="SMART" id="SM00897"/>
    </source>
</evidence>
<dbReference type="EMBL" id="JADKNH010000007">
    <property type="protein sequence ID" value="MBF4694053.1"/>
    <property type="molecule type" value="Genomic_DNA"/>
</dbReference>
<feature type="domain" description="FIST" evidence="1">
    <location>
        <begin position="29"/>
        <end position="232"/>
    </location>
</feature>
<dbReference type="InterPro" id="IPR019494">
    <property type="entry name" value="FIST_C"/>
</dbReference>
<sequence length="377" mass="42455">MLKILQGFSSKKTTREAIDENYEQIKQSNVKYVMFFASNQYDFDEIAIGLKRYFPNNDVVGCTTAGEISNHCLTEHSLVSFSIASDDFNVASVLLENISEYPILYHERITEALKTLKIDPERVSRQKDLFGITLMDGLSAGEEKALSVINAVLGDNNMPLVGASAGDGLDFKATKIALNGVVYSNVALISFVKTGHQFYIYKENIFKPMGKQMVVTKADVAKRTVYELDNKPAAKCYAEKLNIREDQLSQYFTRNPLGRRLDEKIWITSPFNINPDQSIEFYCRVLTNSVLEILEPNNPLEVIRETQSAIRENVRSIKGMLVFNCILRRLQFDKENIGKQIIGPLCELGPVTGFSSYGEQLDSTHLNQTMVILTLGE</sequence>
<evidence type="ECO:0000259" key="2">
    <source>
        <dbReference type="SMART" id="SM01204"/>
    </source>
</evidence>
<dbReference type="SMART" id="SM00897">
    <property type="entry name" value="FIST"/>
    <property type="match status" value="1"/>
</dbReference>
<dbReference type="Proteomes" id="UP000614200">
    <property type="component" value="Unassembled WGS sequence"/>
</dbReference>
<evidence type="ECO:0000313" key="3">
    <source>
        <dbReference type="EMBL" id="MBF4694053.1"/>
    </source>
</evidence>
<dbReference type="PANTHER" id="PTHR40252:SF2">
    <property type="entry name" value="BLR0328 PROTEIN"/>
    <property type="match status" value="1"/>
</dbReference>
<proteinExistence type="predicted"/>
<dbReference type="RefSeq" id="WP_194702285.1">
    <property type="nucleotide sequence ID" value="NZ_JADKNH010000007.1"/>
</dbReference>
<dbReference type="PANTHER" id="PTHR40252">
    <property type="entry name" value="BLR0328 PROTEIN"/>
    <property type="match status" value="1"/>
</dbReference>
<evidence type="ECO:0000313" key="4">
    <source>
        <dbReference type="Proteomes" id="UP000614200"/>
    </source>
</evidence>
<keyword evidence="4" id="KW-1185">Reference proteome</keyword>
<protein>
    <submittedName>
        <fullName evidence="3">FIST C-terminal domain-containing protein</fullName>
    </submittedName>
</protein>
<dbReference type="SMART" id="SM01204">
    <property type="entry name" value="FIST_C"/>
    <property type="match status" value="1"/>
</dbReference>
<accession>A0ABR9ZV60</accession>
<dbReference type="Pfam" id="PF10442">
    <property type="entry name" value="FIST_C"/>
    <property type="match status" value="1"/>
</dbReference>
<dbReference type="InterPro" id="IPR013702">
    <property type="entry name" value="FIST_domain_N"/>
</dbReference>